<comment type="cofactor">
    <cofactor evidence="1">
        <name>Mg(2+)</name>
        <dbReference type="ChEBI" id="CHEBI:18420"/>
    </cofactor>
</comment>
<protein>
    <recommendedName>
        <fullName evidence="7">Probable farnesyl diphosphate synthase</fullName>
    </recommendedName>
</protein>
<sequence length="319" mass="33282">MSASASDEITSLRQRIERRLAELLPECIEGQTMLSEAVAHSVTAPGKRLRPLLAVATALDLGGDVAAAIDGGCAIEMIHAASLILDDMPSMDDAHMRRGRPSTHVSYGEDVALLAVVAVLSRAFELVTETESLNPEQRLRSVRALTKATGSLGLVGGQFADLRGGRGPRSEADVARVNALKTGSLFHAAVEIGAIGSGAAPEIRAELEAFARELGLAFQLLDDLLDGGTSASAIGKDIGKDKGKSTIVSMIGRSSTGQEIERHMEKALGHVDAALGPGSRLAHLLAMIGQAARQEMRPAPSGEASAEDEGRRDAPAGMQ</sequence>
<evidence type="ECO:0000256" key="5">
    <source>
        <dbReference type="ARBA" id="ARBA00022842"/>
    </source>
</evidence>
<keyword evidence="11" id="KW-1185">Reference proteome</keyword>
<dbReference type="FunFam" id="1.10.600.10:FF:000001">
    <property type="entry name" value="Geranylgeranyl diphosphate synthase"/>
    <property type="match status" value="1"/>
</dbReference>
<evidence type="ECO:0000256" key="4">
    <source>
        <dbReference type="ARBA" id="ARBA00022723"/>
    </source>
</evidence>
<dbReference type="InterPro" id="IPR000092">
    <property type="entry name" value="Polyprenyl_synt"/>
</dbReference>
<dbReference type="EMBL" id="FWXR01000011">
    <property type="protein sequence ID" value="SMC87862.1"/>
    <property type="molecule type" value="Genomic_DNA"/>
</dbReference>
<evidence type="ECO:0000256" key="2">
    <source>
        <dbReference type="ARBA" id="ARBA00006706"/>
    </source>
</evidence>
<dbReference type="SUPFAM" id="SSF48576">
    <property type="entry name" value="Terpenoid synthases"/>
    <property type="match status" value="1"/>
</dbReference>
<dbReference type="RefSeq" id="WP_084410492.1">
    <property type="nucleotide sequence ID" value="NZ_FWXR01000011.1"/>
</dbReference>
<dbReference type="PANTHER" id="PTHR43281:SF1">
    <property type="entry name" value="FARNESYL DIPHOSPHATE SYNTHASE"/>
    <property type="match status" value="1"/>
</dbReference>
<dbReference type="SFLD" id="SFLDS00005">
    <property type="entry name" value="Isoprenoid_Synthase_Type_I"/>
    <property type="match status" value="1"/>
</dbReference>
<keyword evidence="4" id="KW-0479">Metal-binding</keyword>
<dbReference type="Gene3D" id="1.10.600.10">
    <property type="entry name" value="Farnesyl Diphosphate Synthase"/>
    <property type="match status" value="1"/>
</dbReference>
<dbReference type="PANTHER" id="PTHR43281">
    <property type="entry name" value="FARNESYL DIPHOSPHATE SYNTHASE"/>
    <property type="match status" value="1"/>
</dbReference>
<name>A0A1W2CSJ8_9HYPH</name>
<evidence type="ECO:0000256" key="8">
    <source>
        <dbReference type="RuleBase" id="RU004466"/>
    </source>
</evidence>
<keyword evidence="3 8" id="KW-0808">Transferase</keyword>
<comment type="similarity">
    <text evidence="2 8">Belongs to the FPP/GGPP synthase family.</text>
</comment>
<proteinExistence type="inferred from homology"/>
<dbReference type="InterPro" id="IPR008949">
    <property type="entry name" value="Isoprenoid_synthase_dom_sf"/>
</dbReference>
<dbReference type="STRING" id="937218.SAMN06297251_11167"/>
<dbReference type="GO" id="GO:0046872">
    <property type="term" value="F:metal ion binding"/>
    <property type="evidence" value="ECO:0007669"/>
    <property type="project" value="UniProtKB-KW"/>
</dbReference>
<dbReference type="SFLD" id="SFLDG01017">
    <property type="entry name" value="Polyprenyl_Transferase_Like"/>
    <property type="match status" value="1"/>
</dbReference>
<dbReference type="PROSITE" id="PS00444">
    <property type="entry name" value="POLYPRENYL_SYNTHASE_2"/>
    <property type="match status" value="1"/>
</dbReference>
<dbReference type="InterPro" id="IPR033749">
    <property type="entry name" value="Polyprenyl_synt_CS"/>
</dbReference>
<dbReference type="Proteomes" id="UP000192656">
    <property type="component" value="Unassembled WGS sequence"/>
</dbReference>
<dbReference type="CDD" id="cd00685">
    <property type="entry name" value="Trans_IPPS_HT"/>
    <property type="match status" value="1"/>
</dbReference>
<keyword evidence="6" id="KW-0414">Isoprene biosynthesis</keyword>
<evidence type="ECO:0000256" key="9">
    <source>
        <dbReference type="SAM" id="MobiDB-lite"/>
    </source>
</evidence>
<gene>
    <name evidence="10" type="ORF">SAMN06297251_11167</name>
</gene>
<reference evidence="10 11" key="1">
    <citation type="submission" date="2017-04" db="EMBL/GenBank/DDBJ databases">
        <authorList>
            <person name="Afonso C.L."/>
            <person name="Miller P.J."/>
            <person name="Scott M.A."/>
            <person name="Spackman E."/>
            <person name="Goraichik I."/>
            <person name="Dimitrov K.M."/>
            <person name="Suarez D.L."/>
            <person name="Swayne D.E."/>
        </authorList>
    </citation>
    <scope>NUCLEOTIDE SEQUENCE [LARGE SCALE GENOMIC DNA]</scope>
    <source>
        <strain evidence="10 11">CGMCC 1.10972</strain>
    </source>
</reference>
<evidence type="ECO:0000313" key="11">
    <source>
        <dbReference type="Proteomes" id="UP000192656"/>
    </source>
</evidence>
<evidence type="ECO:0000256" key="1">
    <source>
        <dbReference type="ARBA" id="ARBA00001946"/>
    </source>
</evidence>
<dbReference type="GO" id="GO:0016114">
    <property type="term" value="P:terpenoid biosynthetic process"/>
    <property type="evidence" value="ECO:0007669"/>
    <property type="project" value="UniProtKB-ARBA"/>
</dbReference>
<evidence type="ECO:0000313" key="10">
    <source>
        <dbReference type="EMBL" id="SMC87862.1"/>
    </source>
</evidence>
<feature type="region of interest" description="Disordered" evidence="9">
    <location>
        <begin position="292"/>
        <end position="319"/>
    </location>
</feature>
<dbReference type="AlphaFoldDB" id="A0A1W2CSJ8"/>
<evidence type="ECO:0000256" key="6">
    <source>
        <dbReference type="ARBA" id="ARBA00023229"/>
    </source>
</evidence>
<dbReference type="PROSITE" id="PS00723">
    <property type="entry name" value="POLYPRENYL_SYNTHASE_1"/>
    <property type="match status" value="1"/>
</dbReference>
<dbReference type="Pfam" id="PF00348">
    <property type="entry name" value="polyprenyl_synt"/>
    <property type="match status" value="1"/>
</dbReference>
<evidence type="ECO:0000256" key="7">
    <source>
        <dbReference type="ARBA" id="ARBA00069024"/>
    </source>
</evidence>
<accession>A0A1W2CSJ8</accession>
<dbReference type="GO" id="GO:0004659">
    <property type="term" value="F:prenyltransferase activity"/>
    <property type="evidence" value="ECO:0007669"/>
    <property type="project" value="InterPro"/>
</dbReference>
<keyword evidence="5" id="KW-0460">Magnesium</keyword>
<dbReference type="OrthoDB" id="9805316at2"/>
<feature type="compositionally biased region" description="Basic and acidic residues" evidence="9">
    <location>
        <begin position="308"/>
        <end position="319"/>
    </location>
</feature>
<organism evidence="10 11">
    <name type="scientific">Fulvimarina manganoxydans</name>
    <dbReference type="NCBI Taxonomy" id="937218"/>
    <lineage>
        <taxon>Bacteria</taxon>
        <taxon>Pseudomonadati</taxon>
        <taxon>Pseudomonadota</taxon>
        <taxon>Alphaproteobacteria</taxon>
        <taxon>Hyphomicrobiales</taxon>
        <taxon>Aurantimonadaceae</taxon>
        <taxon>Fulvimarina</taxon>
    </lineage>
</organism>
<evidence type="ECO:0000256" key="3">
    <source>
        <dbReference type="ARBA" id="ARBA00022679"/>
    </source>
</evidence>